<dbReference type="Gene3D" id="2.30.40.10">
    <property type="entry name" value="Urease, subunit C, domain 1"/>
    <property type="match status" value="1"/>
</dbReference>
<reference evidence="3" key="1">
    <citation type="submission" date="2018-05" db="EMBL/GenBank/DDBJ databases">
        <authorList>
            <person name="Lanie J.A."/>
            <person name="Ng W.-L."/>
            <person name="Kazmierczak K.M."/>
            <person name="Andrzejewski T.M."/>
            <person name="Davidsen T.M."/>
            <person name="Wayne K.J."/>
            <person name="Tettelin H."/>
            <person name="Glass J.I."/>
            <person name="Rusch D."/>
            <person name="Podicherti R."/>
            <person name="Tsui H.-C.T."/>
            <person name="Winkler M.E."/>
        </authorList>
    </citation>
    <scope>NUCLEOTIDE SEQUENCE</scope>
</reference>
<accession>A0A382IV37</accession>
<dbReference type="Gene3D" id="3.20.20.140">
    <property type="entry name" value="Metal-dependent hydrolases"/>
    <property type="match status" value="1"/>
</dbReference>
<dbReference type="SUPFAM" id="SSF51338">
    <property type="entry name" value="Composite domain of metallo-dependent hydrolases"/>
    <property type="match status" value="1"/>
</dbReference>
<dbReference type="AlphaFoldDB" id="A0A382IV37"/>
<dbReference type="InterPro" id="IPR011059">
    <property type="entry name" value="Metal-dep_hydrolase_composite"/>
</dbReference>
<name>A0A382IV37_9ZZZZ</name>
<feature type="non-terminal residue" evidence="3">
    <location>
        <position position="164"/>
    </location>
</feature>
<dbReference type="EMBL" id="UINC01069784">
    <property type="protein sequence ID" value="SVC03428.1"/>
    <property type="molecule type" value="Genomic_DNA"/>
</dbReference>
<organism evidence="3">
    <name type="scientific">marine metagenome</name>
    <dbReference type="NCBI Taxonomy" id="408172"/>
    <lineage>
        <taxon>unclassified sequences</taxon>
        <taxon>metagenomes</taxon>
        <taxon>ecological metagenomes</taxon>
    </lineage>
</organism>
<dbReference type="InterPro" id="IPR050378">
    <property type="entry name" value="Metallo-dep_Hydrolases_sf"/>
</dbReference>
<evidence type="ECO:0000259" key="2">
    <source>
        <dbReference type="Pfam" id="PF07969"/>
    </source>
</evidence>
<sequence>MHDLVIRRGIVIDGTGQDRRNADVAVEGIAAIGDDIGPGRREIDADGLIVTPGFVDIHTHYDGQATWDSQLAPSSLHGVTTVVIGNCGVGSAPVRPGTSDFLINLMEGIEDIPGGRGVPPIAGSVQDDSHIRSVAQAAGLAGKDPVPRRRHRRQHLPACARSLA</sequence>
<dbReference type="Pfam" id="PF07969">
    <property type="entry name" value="Amidohydro_3"/>
    <property type="match status" value="1"/>
</dbReference>
<evidence type="ECO:0000313" key="3">
    <source>
        <dbReference type="EMBL" id="SVC03428.1"/>
    </source>
</evidence>
<feature type="domain" description="Amidohydrolase 3" evidence="2">
    <location>
        <begin position="41"/>
        <end position="90"/>
    </location>
</feature>
<dbReference type="InterPro" id="IPR013108">
    <property type="entry name" value="Amidohydro_3"/>
</dbReference>
<feature type="region of interest" description="Disordered" evidence="1">
    <location>
        <begin position="140"/>
        <end position="164"/>
    </location>
</feature>
<gene>
    <name evidence="3" type="ORF">METZ01_LOCUS256282</name>
</gene>
<dbReference type="PANTHER" id="PTHR11647">
    <property type="entry name" value="HYDRANTOINASE/DIHYDROPYRIMIDINASE FAMILY MEMBER"/>
    <property type="match status" value="1"/>
</dbReference>
<dbReference type="GO" id="GO:0005829">
    <property type="term" value="C:cytosol"/>
    <property type="evidence" value="ECO:0007669"/>
    <property type="project" value="TreeGrafter"/>
</dbReference>
<evidence type="ECO:0000256" key="1">
    <source>
        <dbReference type="SAM" id="MobiDB-lite"/>
    </source>
</evidence>
<dbReference type="GO" id="GO:0016812">
    <property type="term" value="F:hydrolase activity, acting on carbon-nitrogen (but not peptide) bonds, in cyclic amides"/>
    <property type="evidence" value="ECO:0007669"/>
    <property type="project" value="TreeGrafter"/>
</dbReference>
<dbReference type="PANTHER" id="PTHR11647:SF1">
    <property type="entry name" value="COLLAPSIN RESPONSE MEDIATOR PROTEIN"/>
    <property type="match status" value="1"/>
</dbReference>
<protein>
    <recommendedName>
        <fullName evidence="2">Amidohydrolase 3 domain-containing protein</fullName>
    </recommendedName>
</protein>
<proteinExistence type="predicted"/>